<evidence type="ECO:0000313" key="2">
    <source>
        <dbReference type="EMBL" id="KAL1117016.1"/>
    </source>
</evidence>
<organism evidence="2 3">
    <name type="scientific">Ranatra chinensis</name>
    <dbReference type="NCBI Taxonomy" id="642074"/>
    <lineage>
        <taxon>Eukaryota</taxon>
        <taxon>Metazoa</taxon>
        <taxon>Ecdysozoa</taxon>
        <taxon>Arthropoda</taxon>
        <taxon>Hexapoda</taxon>
        <taxon>Insecta</taxon>
        <taxon>Pterygota</taxon>
        <taxon>Neoptera</taxon>
        <taxon>Paraneoptera</taxon>
        <taxon>Hemiptera</taxon>
        <taxon>Heteroptera</taxon>
        <taxon>Panheteroptera</taxon>
        <taxon>Nepomorpha</taxon>
        <taxon>Nepidae</taxon>
        <taxon>Ranatrinae</taxon>
        <taxon>Ranatra</taxon>
    </lineage>
</organism>
<accession>A0ABD0Y0L8</accession>
<sequence>MRRLLRNVFETTPTEQQEVTGPTFSTELWVCLRLRGPRIVNVGEQPFNSLADNEAPTSKRVRNNTDRTAGDDGAEFSIVFLNNSRQGPSYLIGHPLLLFPYFKR</sequence>
<dbReference type="AlphaFoldDB" id="A0ABD0Y0L8"/>
<dbReference type="Proteomes" id="UP001558652">
    <property type="component" value="Unassembled WGS sequence"/>
</dbReference>
<comment type="caution">
    <text evidence="2">The sequence shown here is derived from an EMBL/GenBank/DDBJ whole genome shotgun (WGS) entry which is preliminary data.</text>
</comment>
<name>A0ABD0Y0L8_9HEMI</name>
<evidence type="ECO:0000256" key="1">
    <source>
        <dbReference type="SAM" id="MobiDB-lite"/>
    </source>
</evidence>
<evidence type="ECO:0000313" key="3">
    <source>
        <dbReference type="Proteomes" id="UP001558652"/>
    </source>
</evidence>
<proteinExistence type="predicted"/>
<reference evidence="2 3" key="1">
    <citation type="submission" date="2024-07" db="EMBL/GenBank/DDBJ databases">
        <title>Chromosome-level genome assembly of the water stick insect Ranatra chinensis (Heteroptera: Nepidae).</title>
        <authorList>
            <person name="Liu X."/>
        </authorList>
    </citation>
    <scope>NUCLEOTIDE SEQUENCE [LARGE SCALE GENOMIC DNA]</scope>
    <source>
        <strain evidence="2">Cailab_2021Rc</strain>
        <tissue evidence="2">Muscle</tissue>
    </source>
</reference>
<protein>
    <submittedName>
        <fullName evidence="2">Uncharacterized protein</fullName>
    </submittedName>
</protein>
<gene>
    <name evidence="2" type="ORF">AAG570_004344</name>
</gene>
<feature type="region of interest" description="Disordered" evidence="1">
    <location>
        <begin position="48"/>
        <end position="68"/>
    </location>
</feature>
<dbReference type="EMBL" id="JBFDAA010000016">
    <property type="protein sequence ID" value="KAL1117016.1"/>
    <property type="molecule type" value="Genomic_DNA"/>
</dbReference>
<keyword evidence="3" id="KW-1185">Reference proteome</keyword>